<keyword evidence="4" id="KW-1185">Reference proteome</keyword>
<evidence type="ECO:0000256" key="2">
    <source>
        <dbReference type="SAM" id="SignalP"/>
    </source>
</evidence>
<dbReference type="EMBL" id="JAFVMH010000002">
    <property type="protein sequence ID" value="MBO1324482.1"/>
    <property type="molecule type" value="Genomic_DNA"/>
</dbReference>
<feature type="chain" id="PRO_5037094861" evidence="2">
    <location>
        <begin position="23"/>
        <end position="134"/>
    </location>
</feature>
<keyword evidence="2" id="KW-0732">Signal</keyword>
<name>A0A939HJA5_9PROT</name>
<accession>A0A939HJA5</accession>
<dbReference type="AlphaFoldDB" id="A0A939HJA5"/>
<sequence length="134" mass="14385">MSCEKKISRVLGCLLLTVPLLAACHVPIEGDNIDLPPERPGRFLPEAAEAEGRAAQKDVERQERLAAEQDRLAGRKPGEPRTPPKPEDQYEVVAPESGGVAGPIRLSNGHTIIPQTQTTYGKPGNVSSQGQNSQ</sequence>
<comment type="caution">
    <text evidence="3">The sequence shown here is derived from an EMBL/GenBank/DDBJ whole genome shotgun (WGS) entry which is preliminary data.</text>
</comment>
<evidence type="ECO:0000313" key="4">
    <source>
        <dbReference type="Proteomes" id="UP000664073"/>
    </source>
</evidence>
<proteinExistence type="predicted"/>
<dbReference type="RefSeq" id="WP_207845181.1">
    <property type="nucleotide sequence ID" value="NZ_JAFVMH010000002.1"/>
</dbReference>
<feature type="compositionally biased region" description="Polar residues" evidence="1">
    <location>
        <begin position="108"/>
        <end position="134"/>
    </location>
</feature>
<gene>
    <name evidence="3" type="ORF">J2D77_04840</name>
</gene>
<evidence type="ECO:0000313" key="3">
    <source>
        <dbReference type="EMBL" id="MBO1324482.1"/>
    </source>
</evidence>
<reference evidence="3" key="1">
    <citation type="submission" date="2021-03" db="EMBL/GenBank/DDBJ databases">
        <title>The complete genome sequence of Acetobacter sp. TBRC 12339.</title>
        <authorList>
            <person name="Charoenyingcharoen P."/>
            <person name="Yukphan P."/>
        </authorList>
    </citation>
    <scope>NUCLEOTIDE SEQUENCE</scope>
    <source>
        <strain evidence="3">TBRC 12339</strain>
    </source>
</reference>
<protein>
    <submittedName>
        <fullName evidence="3">Uncharacterized protein</fullName>
    </submittedName>
</protein>
<feature type="compositionally biased region" description="Basic and acidic residues" evidence="1">
    <location>
        <begin position="50"/>
        <end position="88"/>
    </location>
</feature>
<dbReference type="Proteomes" id="UP000664073">
    <property type="component" value="Unassembled WGS sequence"/>
</dbReference>
<feature type="region of interest" description="Disordered" evidence="1">
    <location>
        <begin position="49"/>
        <end position="134"/>
    </location>
</feature>
<organism evidence="3 4">
    <name type="scientific">Acetobacter garciniae</name>
    <dbReference type="NCBI Taxonomy" id="2817435"/>
    <lineage>
        <taxon>Bacteria</taxon>
        <taxon>Pseudomonadati</taxon>
        <taxon>Pseudomonadota</taxon>
        <taxon>Alphaproteobacteria</taxon>
        <taxon>Acetobacterales</taxon>
        <taxon>Acetobacteraceae</taxon>
        <taxon>Acetobacter</taxon>
    </lineage>
</organism>
<evidence type="ECO:0000256" key="1">
    <source>
        <dbReference type="SAM" id="MobiDB-lite"/>
    </source>
</evidence>
<dbReference type="PROSITE" id="PS51257">
    <property type="entry name" value="PROKAR_LIPOPROTEIN"/>
    <property type="match status" value="1"/>
</dbReference>
<feature type="signal peptide" evidence="2">
    <location>
        <begin position="1"/>
        <end position="22"/>
    </location>
</feature>